<dbReference type="Proteomes" id="UP000270094">
    <property type="component" value="Unassembled WGS sequence"/>
</dbReference>
<evidence type="ECO:0000313" key="3">
    <source>
        <dbReference type="Proteomes" id="UP000270094"/>
    </source>
</evidence>
<name>A0A3P7L3L2_STRVU</name>
<feature type="domain" description="BAG" evidence="1">
    <location>
        <begin position="173"/>
        <end position="242"/>
    </location>
</feature>
<protein>
    <recommendedName>
        <fullName evidence="1">BAG domain-containing protein</fullName>
    </recommendedName>
</protein>
<keyword evidence="3" id="KW-1185">Reference proteome</keyword>
<dbReference type="OrthoDB" id="417450at2759"/>
<evidence type="ECO:0000259" key="1">
    <source>
        <dbReference type="PROSITE" id="PS51035"/>
    </source>
</evidence>
<feature type="non-terminal residue" evidence="2">
    <location>
        <position position="246"/>
    </location>
</feature>
<accession>A0A3P7L3L2</accession>
<dbReference type="Gene3D" id="1.20.58.120">
    <property type="entry name" value="BAG domain"/>
    <property type="match status" value="2"/>
</dbReference>
<dbReference type="SUPFAM" id="SSF54236">
    <property type="entry name" value="Ubiquitin-like"/>
    <property type="match status" value="1"/>
</dbReference>
<sequence>MGQLRERISDEAKIDPTCMKIIHRGKTIQGNDDLSLLDLKFKENDKLLIMGKVSTTMKDDAGFSALTIQGNDDLSLLDLKFKENDKLLIMGKVSTTMKDDAGFSALVSYENSNLVPLQKLHEDIERDLSAMELNYLDGAPIANSNVHAYFYVCLHCIVDFVLKIFDNNNKCFLVEKSLEMVKKMEKRLAQFTETSMKHLEGLDSLSIIGELTTENQATRNREKRKSLVDGIHTLMNGNDKHVRRLE</sequence>
<dbReference type="GO" id="GO:0051087">
    <property type="term" value="F:protein-folding chaperone binding"/>
    <property type="evidence" value="ECO:0007669"/>
    <property type="project" value="InterPro"/>
</dbReference>
<dbReference type="EMBL" id="UYYB01098981">
    <property type="protein sequence ID" value="VDM77345.1"/>
    <property type="molecule type" value="Genomic_DNA"/>
</dbReference>
<dbReference type="InterPro" id="IPR036533">
    <property type="entry name" value="BAG_dom_sf"/>
</dbReference>
<organism evidence="2 3">
    <name type="scientific">Strongylus vulgaris</name>
    <name type="common">Blood worm</name>
    <dbReference type="NCBI Taxonomy" id="40348"/>
    <lineage>
        <taxon>Eukaryota</taxon>
        <taxon>Metazoa</taxon>
        <taxon>Ecdysozoa</taxon>
        <taxon>Nematoda</taxon>
        <taxon>Chromadorea</taxon>
        <taxon>Rhabditida</taxon>
        <taxon>Rhabditina</taxon>
        <taxon>Rhabditomorpha</taxon>
        <taxon>Strongyloidea</taxon>
        <taxon>Strongylidae</taxon>
        <taxon>Strongylus</taxon>
    </lineage>
</organism>
<dbReference type="SUPFAM" id="SSF63491">
    <property type="entry name" value="BAG domain"/>
    <property type="match status" value="1"/>
</dbReference>
<dbReference type="InterPro" id="IPR003103">
    <property type="entry name" value="BAG_domain"/>
</dbReference>
<dbReference type="InterPro" id="IPR029071">
    <property type="entry name" value="Ubiquitin-like_domsf"/>
</dbReference>
<dbReference type="SMART" id="SM00264">
    <property type="entry name" value="BAG"/>
    <property type="match status" value="1"/>
</dbReference>
<reference evidence="2 3" key="1">
    <citation type="submission" date="2018-11" db="EMBL/GenBank/DDBJ databases">
        <authorList>
            <consortium name="Pathogen Informatics"/>
        </authorList>
    </citation>
    <scope>NUCLEOTIDE SEQUENCE [LARGE SCALE GENOMIC DNA]</scope>
</reference>
<gene>
    <name evidence="2" type="ORF">SVUK_LOCUS12343</name>
</gene>
<proteinExistence type="predicted"/>
<dbReference type="AlphaFoldDB" id="A0A3P7L3L2"/>
<evidence type="ECO:0000313" key="2">
    <source>
        <dbReference type="EMBL" id="VDM77345.1"/>
    </source>
</evidence>
<dbReference type="PROSITE" id="PS51035">
    <property type="entry name" value="BAG"/>
    <property type="match status" value="1"/>
</dbReference>